<keyword evidence="3" id="KW-1185">Reference proteome</keyword>
<protein>
    <recommendedName>
        <fullName evidence="4">DUF3618 domain-containing protein</fullName>
    </recommendedName>
</protein>
<reference evidence="2" key="1">
    <citation type="journal article" date="2014" name="Int. J. Syst. Evol. Microbiol.">
        <title>Complete genome sequence of Corynebacterium casei LMG S-19264T (=DSM 44701T), isolated from a smear-ripened cheese.</title>
        <authorList>
            <consortium name="US DOE Joint Genome Institute (JGI-PGF)"/>
            <person name="Walter F."/>
            <person name="Albersmeier A."/>
            <person name="Kalinowski J."/>
            <person name="Ruckert C."/>
        </authorList>
    </citation>
    <scope>NUCLEOTIDE SEQUENCE</scope>
    <source>
        <strain evidence="2">JCM 4335</strain>
    </source>
</reference>
<dbReference type="InterPro" id="IPR022062">
    <property type="entry name" value="DUF3618"/>
</dbReference>
<evidence type="ECO:0000313" key="3">
    <source>
        <dbReference type="Proteomes" id="UP000654123"/>
    </source>
</evidence>
<feature type="compositionally biased region" description="Basic and acidic residues" evidence="1">
    <location>
        <begin position="8"/>
        <end position="31"/>
    </location>
</feature>
<feature type="compositionally biased region" description="Gly residues" evidence="1">
    <location>
        <begin position="208"/>
        <end position="218"/>
    </location>
</feature>
<name>A0A918AZU3_9ACTN</name>
<dbReference type="EMBL" id="BMSV01000005">
    <property type="protein sequence ID" value="GGQ07372.1"/>
    <property type="molecule type" value="Genomic_DNA"/>
</dbReference>
<feature type="region of interest" description="Disordered" evidence="1">
    <location>
        <begin position="153"/>
        <end position="218"/>
    </location>
</feature>
<evidence type="ECO:0000313" key="2">
    <source>
        <dbReference type="EMBL" id="GGQ07372.1"/>
    </source>
</evidence>
<reference evidence="2" key="2">
    <citation type="submission" date="2020-09" db="EMBL/GenBank/DDBJ databases">
        <authorList>
            <person name="Sun Q."/>
            <person name="Ohkuma M."/>
        </authorList>
    </citation>
    <scope>NUCLEOTIDE SEQUENCE</scope>
    <source>
        <strain evidence="2">JCM 4335</strain>
    </source>
</reference>
<proteinExistence type="predicted"/>
<dbReference type="Proteomes" id="UP000654123">
    <property type="component" value="Unassembled WGS sequence"/>
</dbReference>
<feature type="region of interest" description="Disordered" evidence="1">
    <location>
        <begin position="1"/>
        <end position="49"/>
    </location>
</feature>
<dbReference type="AlphaFoldDB" id="A0A918AZU3"/>
<dbReference type="RefSeq" id="WP_189533370.1">
    <property type="nucleotide sequence ID" value="NZ_BMSV01000005.1"/>
</dbReference>
<organism evidence="2 3">
    <name type="scientific">Streptomyces roseolilacinus</name>
    <dbReference type="NCBI Taxonomy" id="66904"/>
    <lineage>
        <taxon>Bacteria</taxon>
        <taxon>Bacillati</taxon>
        <taxon>Actinomycetota</taxon>
        <taxon>Actinomycetes</taxon>
        <taxon>Kitasatosporales</taxon>
        <taxon>Streptomycetaceae</taxon>
        <taxon>Streptomyces</taxon>
    </lineage>
</organism>
<sequence length="218" mass="22931">MGTSPDQVRADIEATRDRLTQNVDRLADRTSPKRMVRRRTDRARSAASGLRARVMGVASDTGSATADRTRHAARSAQDSAGHVGEAVRHAPEQALRQTQGNPLAAGVIAFGAGMLAASLLPETESEQRAVNRLSGRAGEVIEPVKTAAMESAHRLKDDATETARQAATQVKETAAEAARSTGEQARDQAAHLKEQARESGQHVAGEVRGPGSGTPGTT</sequence>
<evidence type="ECO:0008006" key="4">
    <source>
        <dbReference type="Google" id="ProtNLM"/>
    </source>
</evidence>
<comment type="caution">
    <text evidence="2">The sequence shown here is derived from an EMBL/GenBank/DDBJ whole genome shotgun (WGS) entry which is preliminary data.</text>
</comment>
<feature type="compositionally biased region" description="Polar residues" evidence="1">
    <location>
        <begin position="162"/>
        <end position="171"/>
    </location>
</feature>
<evidence type="ECO:0000256" key="1">
    <source>
        <dbReference type="SAM" id="MobiDB-lite"/>
    </source>
</evidence>
<accession>A0A918AZU3</accession>
<feature type="compositionally biased region" description="Basic and acidic residues" evidence="1">
    <location>
        <begin position="184"/>
        <end position="200"/>
    </location>
</feature>
<feature type="compositionally biased region" description="Basic residues" evidence="1">
    <location>
        <begin position="32"/>
        <end position="41"/>
    </location>
</feature>
<dbReference type="Pfam" id="PF12277">
    <property type="entry name" value="DUF3618"/>
    <property type="match status" value="1"/>
</dbReference>
<gene>
    <name evidence="2" type="ORF">GCM10010249_27040</name>
</gene>